<dbReference type="AlphaFoldDB" id="A0A0A9F8C5"/>
<sequence>MPGTRSCCRRPCRWGGRGSR</sequence>
<reference evidence="1" key="2">
    <citation type="journal article" date="2015" name="Data Brief">
        <title>Shoot transcriptome of the giant reed, Arundo donax.</title>
        <authorList>
            <person name="Barrero R.A."/>
            <person name="Guerrero F.D."/>
            <person name="Moolhuijzen P."/>
            <person name="Goolsby J.A."/>
            <person name="Tidwell J."/>
            <person name="Bellgard S.E."/>
            <person name="Bellgard M.I."/>
        </authorList>
    </citation>
    <scope>NUCLEOTIDE SEQUENCE</scope>
    <source>
        <tissue evidence="1">Shoot tissue taken approximately 20 cm above the soil surface</tissue>
    </source>
</reference>
<protein>
    <submittedName>
        <fullName evidence="1">Uncharacterized protein</fullName>
    </submittedName>
</protein>
<organism evidence="1">
    <name type="scientific">Arundo donax</name>
    <name type="common">Giant reed</name>
    <name type="synonym">Donax arundinaceus</name>
    <dbReference type="NCBI Taxonomy" id="35708"/>
    <lineage>
        <taxon>Eukaryota</taxon>
        <taxon>Viridiplantae</taxon>
        <taxon>Streptophyta</taxon>
        <taxon>Embryophyta</taxon>
        <taxon>Tracheophyta</taxon>
        <taxon>Spermatophyta</taxon>
        <taxon>Magnoliopsida</taxon>
        <taxon>Liliopsida</taxon>
        <taxon>Poales</taxon>
        <taxon>Poaceae</taxon>
        <taxon>PACMAD clade</taxon>
        <taxon>Arundinoideae</taxon>
        <taxon>Arundineae</taxon>
        <taxon>Arundo</taxon>
    </lineage>
</organism>
<accession>A0A0A9F8C5</accession>
<proteinExistence type="predicted"/>
<dbReference type="EMBL" id="GBRH01188601">
    <property type="protein sequence ID" value="JAE09295.1"/>
    <property type="molecule type" value="Transcribed_RNA"/>
</dbReference>
<name>A0A0A9F8C5_ARUDO</name>
<reference evidence="1" key="1">
    <citation type="submission" date="2014-09" db="EMBL/GenBank/DDBJ databases">
        <authorList>
            <person name="Magalhaes I.L.F."/>
            <person name="Oliveira U."/>
            <person name="Santos F.R."/>
            <person name="Vidigal T.H.D.A."/>
            <person name="Brescovit A.D."/>
            <person name="Santos A.J."/>
        </authorList>
    </citation>
    <scope>NUCLEOTIDE SEQUENCE</scope>
    <source>
        <tissue evidence="1">Shoot tissue taken approximately 20 cm above the soil surface</tissue>
    </source>
</reference>
<evidence type="ECO:0000313" key="1">
    <source>
        <dbReference type="EMBL" id="JAE09295.1"/>
    </source>
</evidence>